<comment type="subcellular location">
    <subcellularLocation>
        <location evidence="1">Membrane</location>
        <topology evidence="1">Multi-pass membrane protein</topology>
    </subcellularLocation>
</comment>
<evidence type="ECO:0000256" key="5">
    <source>
        <dbReference type="ARBA" id="ARBA00023136"/>
    </source>
</evidence>
<keyword evidence="2" id="KW-0813">Transport</keyword>
<evidence type="ECO:0000256" key="2">
    <source>
        <dbReference type="ARBA" id="ARBA00022448"/>
    </source>
</evidence>
<reference evidence="7" key="1">
    <citation type="submission" date="2021-02" db="EMBL/GenBank/DDBJ databases">
        <authorList>
            <person name="Nowell W R."/>
        </authorList>
    </citation>
    <scope>NUCLEOTIDE SEQUENCE</scope>
</reference>
<dbReference type="SUPFAM" id="SSF161070">
    <property type="entry name" value="SNF-like"/>
    <property type="match status" value="1"/>
</dbReference>
<name>A0A816CA73_ADIRI</name>
<keyword evidence="4 6" id="KW-1133">Transmembrane helix</keyword>
<evidence type="ECO:0000256" key="6">
    <source>
        <dbReference type="SAM" id="Phobius"/>
    </source>
</evidence>
<dbReference type="PROSITE" id="PS50267">
    <property type="entry name" value="NA_NEUROTRAN_SYMP_3"/>
    <property type="match status" value="1"/>
</dbReference>
<organism evidence="7 8">
    <name type="scientific">Adineta ricciae</name>
    <name type="common">Rotifer</name>
    <dbReference type="NCBI Taxonomy" id="249248"/>
    <lineage>
        <taxon>Eukaryota</taxon>
        <taxon>Metazoa</taxon>
        <taxon>Spiralia</taxon>
        <taxon>Gnathifera</taxon>
        <taxon>Rotifera</taxon>
        <taxon>Eurotatoria</taxon>
        <taxon>Bdelloidea</taxon>
        <taxon>Adinetida</taxon>
        <taxon>Adinetidae</taxon>
        <taxon>Adineta</taxon>
    </lineage>
</organism>
<accession>A0A816CA73</accession>
<dbReference type="EMBL" id="CAJNOR010007620">
    <property type="protein sequence ID" value="CAF1620493.1"/>
    <property type="molecule type" value="Genomic_DNA"/>
</dbReference>
<evidence type="ECO:0000313" key="8">
    <source>
        <dbReference type="Proteomes" id="UP000663828"/>
    </source>
</evidence>
<feature type="transmembrane region" description="Helical" evidence="6">
    <location>
        <begin position="109"/>
        <end position="131"/>
    </location>
</feature>
<dbReference type="GO" id="GO:0006865">
    <property type="term" value="P:amino acid transport"/>
    <property type="evidence" value="ECO:0007669"/>
    <property type="project" value="TreeGrafter"/>
</dbReference>
<gene>
    <name evidence="7" type="ORF">XAT740_LOCUS50173</name>
</gene>
<keyword evidence="3 6" id="KW-0812">Transmembrane</keyword>
<dbReference type="GO" id="GO:0005886">
    <property type="term" value="C:plasma membrane"/>
    <property type="evidence" value="ECO:0007669"/>
    <property type="project" value="TreeGrafter"/>
</dbReference>
<evidence type="ECO:0000313" key="7">
    <source>
        <dbReference type="EMBL" id="CAF1620493.1"/>
    </source>
</evidence>
<dbReference type="InterPro" id="IPR037272">
    <property type="entry name" value="SNS_sf"/>
</dbReference>
<keyword evidence="8" id="KW-1185">Reference proteome</keyword>
<dbReference type="GO" id="GO:0035725">
    <property type="term" value="P:sodium ion transmembrane transport"/>
    <property type="evidence" value="ECO:0007669"/>
    <property type="project" value="TreeGrafter"/>
</dbReference>
<dbReference type="Pfam" id="PF00209">
    <property type="entry name" value="SNF"/>
    <property type="match status" value="1"/>
</dbReference>
<evidence type="ECO:0000256" key="4">
    <source>
        <dbReference type="ARBA" id="ARBA00022989"/>
    </source>
</evidence>
<dbReference type="Proteomes" id="UP000663828">
    <property type="component" value="Unassembled WGS sequence"/>
</dbReference>
<protein>
    <submittedName>
        <fullName evidence="7">Uncharacterized protein</fullName>
    </submittedName>
</protein>
<comment type="caution">
    <text evidence="7">The sequence shown here is derived from an EMBL/GenBank/DDBJ whole genome shotgun (WGS) entry which is preliminary data.</text>
</comment>
<evidence type="ECO:0000256" key="1">
    <source>
        <dbReference type="ARBA" id="ARBA00004141"/>
    </source>
</evidence>
<dbReference type="PANTHER" id="PTHR11616">
    <property type="entry name" value="SODIUM/CHLORIDE DEPENDENT TRANSPORTER"/>
    <property type="match status" value="1"/>
</dbReference>
<dbReference type="PANTHER" id="PTHR11616:SF240">
    <property type="entry name" value="BLOATED TUBULES, ISOFORM B-RELATED"/>
    <property type="match status" value="1"/>
</dbReference>
<feature type="transmembrane region" description="Helical" evidence="6">
    <location>
        <begin position="30"/>
        <end position="48"/>
    </location>
</feature>
<feature type="transmembrane region" description="Helical" evidence="6">
    <location>
        <begin position="69"/>
        <end position="89"/>
    </location>
</feature>
<keyword evidence="5 6" id="KW-0472">Membrane</keyword>
<sequence length="161" mass="18250">MVPFLISIPTLTYGGKYVIHFMDFFGTSPSIMFIVLCELIATVWIYGMDKFSSDVETMTGHKPSIYWRITCRYIAPLILFILYVCSFIQFDSQEFASFGGGNTALKVSIAGWSLSTISMLPIPIYAGWWYLSRRQTNTTKRTTTTSVIAEIIPTAEHEPFI</sequence>
<dbReference type="AlphaFoldDB" id="A0A816CA73"/>
<dbReference type="InterPro" id="IPR000175">
    <property type="entry name" value="Na/ntran_symport"/>
</dbReference>
<evidence type="ECO:0000256" key="3">
    <source>
        <dbReference type="ARBA" id="ARBA00022692"/>
    </source>
</evidence>
<proteinExistence type="predicted"/>